<evidence type="ECO:0000313" key="12">
    <source>
        <dbReference type="Proteomes" id="UP000313849"/>
    </source>
</evidence>
<dbReference type="InterPro" id="IPR037673">
    <property type="entry name" value="MSC/AndL"/>
</dbReference>
<keyword evidence="5 9" id="KW-1133">Transmembrane helix</keyword>
<evidence type="ECO:0000313" key="11">
    <source>
        <dbReference type="EMBL" id="TNU73644.1"/>
    </source>
</evidence>
<evidence type="ECO:0000256" key="7">
    <source>
        <dbReference type="ARBA" id="ARBA00023136"/>
    </source>
</evidence>
<dbReference type="PRINTS" id="PR01264">
    <property type="entry name" value="MECHCHANNEL"/>
</dbReference>
<comment type="similarity">
    <text evidence="9">Belongs to the MscL family.</text>
</comment>
<evidence type="ECO:0000256" key="4">
    <source>
        <dbReference type="ARBA" id="ARBA00022692"/>
    </source>
</evidence>
<accession>A0A5C5BAU6</accession>
<organism evidence="11 12">
    <name type="scientific">Miniimonas arenae</name>
    <dbReference type="NCBI Taxonomy" id="676201"/>
    <lineage>
        <taxon>Bacteria</taxon>
        <taxon>Bacillati</taxon>
        <taxon>Actinomycetota</taxon>
        <taxon>Actinomycetes</taxon>
        <taxon>Micrococcales</taxon>
        <taxon>Beutenbergiaceae</taxon>
        <taxon>Miniimonas</taxon>
    </lineage>
</organism>
<dbReference type="InterPro" id="IPR001185">
    <property type="entry name" value="MS_channel"/>
</dbReference>
<dbReference type="Gene3D" id="1.10.1200.120">
    <property type="entry name" value="Large-conductance mechanosensitive channel, MscL, domain 1"/>
    <property type="match status" value="1"/>
</dbReference>
<evidence type="ECO:0000256" key="1">
    <source>
        <dbReference type="ARBA" id="ARBA00004141"/>
    </source>
</evidence>
<evidence type="ECO:0000256" key="2">
    <source>
        <dbReference type="ARBA" id="ARBA00022448"/>
    </source>
</evidence>
<keyword evidence="7 9" id="KW-0472">Membrane</keyword>
<evidence type="ECO:0000256" key="8">
    <source>
        <dbReference type="ARBA" id="ARBA00023303"/>
    </source>
</evidence>
<keyword evidence="2 9" id="KW-0813">Transport</keyword>
<feature type="compositionally biased region" description="Pro residues" evidence="10">
    <location>
        <begin position="161"/>
        <end position="172"/>
    </location>
</feature>
<evidence type="ECO:0000256" key="9">
    <source>
        <dbReference type="HAMAP-Rule" id="MF_00115"/>
    </source>
</evidence>
<dbReference type="GO" id="GO:0005886">
    <property type="term" value="C:plasma membrane"/>
    <property type="evidence" value="ECO:0007669"/>
    <property type="project" value="UniProtKB-SubCell"/>
</dbReference>
<dbReference type="HAMAP" id="MF_00115">
    <property type="entry name" value="MscL"/>
    <property type="match status" value="1"/>
</dbReference>
<comment type="function">
    <text evidence="9">Channel that opens in response to stretch forces in the membrane lipid bilayer. May participate in the regulation of osmotic pressure changes within the cell.</text>
</comment>
<proteinExistence type="inferred from homology"/>
<dbReference type="EMBL" id="VENP01000037">
    <property type="protein sequence ID" value="TNU73644.1"/>
    <property type="molecule type" value="Genomic_DNA"/>
</dbReference>
<reference evidence="11 12" key="1">
    <citation type="submission" date="2019-06" db="EMBL/GenBank/DDBJ databases">
        <title>Draft genome sequence of Miniimonas arenae KCTC 19750T isolated from sea sand.</title>
        <authorList>
            <person name="Park S.-J."/>
        </authorList>
    </citation>
    <scope>NUCLEOTIDE SEQUENCE [LARGE SCALE GENOMIC DNA]</scope>
    <source>
        <strain evidence="11 12">KCTC 19750</strain>
    </source>
</reference>
<keyword evidence="12" id="KW-1185">Reference proteome</keyword>
<dbReference type="RefSeq" id="WP_139987177.1">
    <property type="nucleotide sequence ID" value="NZ_VENP01000037.1"/>
</dbReference>
<gene>
    <name evidence="9 11" type="primary">mscL</name>
    <name evidence="11" type="ORF">FH969_10255</name>
</gene>
<dbReference type="AlphaFoldDB" id="A0A5C5BAU6"/>
<name>A0A5C5BAU6_9MICO</name>
<keyword evidence="8 9" id="KW-0407">Ion channel</keyword>
<keyword evidence="4 9" id="KW-0812">Transmembrane</keyword>
<protein>
    <recommendedName>
        <fullName evidence="9">Large-conductance mechanosensitive channel</fullName>
    </recommendedName>
</protein>
<feature type="region of interest" description="Disordered" evidence="10">
    <location>
        <begin position="153"/>
        <end position="180"/>
    </location>
</feature>
<comment type="caution">
    <text evidence="11">The sequence shown here is derived from an EMBL/GenBank/DDBJ whole genome shotgun (WGS) entry which is preliminary data.</text>
</comment>
<dbReference type="NCBIfam" id="TIGR00220">
    <property type="entry name" value="mscL"/>
    <property type="match status" value="1"/>
</dbReference>
<dbReference type="InterPro" id="IPR036019">
    <property type="entry name" value="MscL_channel"/>
</dbReference>
<dbReference type="PANTHER" id="PTHR30266">
    <property type="entry name" value="MECHANOSENSITIVE CHANNEL MSCL"/>
    <property type="match status" value="1"/>
</dbReference>
<evidence type="ECO:0000256" key="10">
    <source>
        <dbReference type="SAM" id="MobiDB-lite"/>
    </source>
</evidence>
<dbReference type="Proteomes" id="UP000313849">
    <property type="component" value="Unassembled WGS sequence"/>
</dbReference>
<evidence type="ECO:0000256" key="3">
    <source>
        <dbReference type="ARBA" id="ARBA00022475"/>
    </source>
</evidence>
<feature type="transmembrane region" description="Helical" evidence="9">
    <location>
        <begin position="38"/>
        <end position="59"/>
    </location>
</feature>
<feature type="transmembrane region" description="Helical" evidence="9">
    <location>
        <begin position="93"/>
        <end position="114"/>
    </location>
</feature>
<dbReference type="PANTHER" id="PTHR30266:SF2">
    <property type="entry name" value="LARGE-CONDUCTANCE MECHANOSENSITIVE CHANNEL"/>
    <property type="match status" value="1"/>
</dbReference>
<dbReference type="OrthoDB" id="9810350at2"/>
<keyword evidence="6 9" id="KW-0406">Ion transport</keyword>
<dbReference type="GO" id="GO:0008381">
    <property type="term" value="F:mechanosensitive monoatomic ion channel activity"/>
    <property type="evidence" value="ECO:0007669"/>
    <property type="project" value="UniProtKB-UniRule"/>
</dbReference>
<evidence type="ECO:0000256" key="6">
    <source>
        <dbReference type="ARBA" id="ARBA00023065"/>
    </source>
</evidence>
<dbReference type="SUPFAM" id="SSF81330">
    <property type="entry name" value="Gated mechanosensitive channel"/>
    <property type="match status" value="1"/>
</dbReference>
<keyword evidence="3 9" id="KW-1003">Cell membrane</keyword>
<comment type="subunit">
    <text evidence="9">Homopentamer.</text>
</comment>
<dbReference type="Pfam" id="PF01741">
    <property type="entry name" value="MscL"/>
    <property type="match status" value="1"/>
</dbReference>
<evidence type="ECO:0000256" key="5">
    <source>
        <dbReference type="ARBA" id="ARBA00022989"/>
    </source>
</evidence>
<comment type="subcellular location">
    <subcellularLocation>
        <location evidence="9">Cell membrane</location>
        <topology evidence="9">Multi-pass membrane protein</topology>
    </subcellularLocation>
    <subcellularLocation>
        <location evidence="1">Membrane</location>
        <topology evidence="1">Multi-pass membrane protein</topology>
    </subcellularLocation>
</comment>
<sequence length="180" mass="18245">MSNAFANASNAYNSAASAVAKRTGFLNGFKEFISRGNAVELAVGIVIGAAFTSVVTAIVEGLINPLIGGLFGQPNLDNIWTISLGDALIKPGMVLTALINFLLVAAAIYFIVVLPLNALAAKRKAGAEPEPEAPAEDVILLQEIRDLLKAQAGGAGRTAVPPAPVPPAPGGPILPGAPTA</sequence>